<reference evidence="1 2" key="1">
    <citation type="submission" date="2017-01" db="EMBL/GenBank/DDBJ databases">
        <title>Complete Genome Sequence of Vibrio Parahaemolyticus Bacteriophage pTD1.</title>
        <authorList>
            <person name="Midorikawa Y."/>
            <person name="Sano M."/>
        </authorList>
    </citation>
    <scope>NUCLEOTIDE SEQUENCE [LARGE SCALE GENOMIC DNA]</scope>
    <source>
        <strain evidence="1">PTD1</strain>
    </source>
</reference>
<evidence type="ECO:0000313" key="1">
    <source>
        <dbReference type="EMBL" id="BAW98254.1"/>
    </source>
</evidence>
<protein>
    <submittedName>
        <fullName evidence="1">Phage minor tail protein</fullName>
    </submittedName>
</protein>
<dbReference type="Proteomes" id="UP000221243">
    <property type="component" value="Segment"/>
</dbReference>
<accession>A0A1Q2U2R4</accession>
<proteinExistence type="predicted"/>
<dbReference type="KEGG" id="vg:40075061"/>
<name>A0A1Q2U2R4_9CAUD</name>
<keyword evidence="2" id="KW-1185">Reference proteome</keyword>
<evidence type="ECO:0000313" key="2">
    <source>
        <dbReference type="Proteomes" id="UP000221243"/>
    </source>
</evidence>
<organism evidence="1 2">
    <name type="scientific">Vibrio phage pTD1</name>
    <dbReference type="NCBI Taxonomy" id="1938577"/>
    <lineage>
        <taxon>Viruses</taxon>
        <taxon>Duplodnaviria</taxon>
        <taxon>Heunggongvirae</taxon>
        <taxon>Uroviricota</taxon>
        <taxon>Caudoviricetes</taxon>
        <taxon>Chimalliviridae</taxon>
        <taxon>Gorgonvirinae</taxon>
        <taxon>Tidunavirus</taxon>
        <taxon>Tidunavirus pTD1</taxon>
    </lineage>
</organism>
<dbReference type="EMBL" id="AP017972">
    <property type="protein sequence ID" value="BAW98254.1"/>
    <property type="molecule type" value="Genomic_DNA"/>
</dbReference>
<dbReference type="RefSeq" id="YP_009599332.1">
    <property type="nucleotide sequence ID" value="NC_041916.1"/>
</dbReference>
<dbReference type="OrthoDB" id="8144at10239"/>
<sequence>MEKVKLLQLDLRAENPDNYIDETQPVTVRTRDWYRPDYAPFYEKDFELYDGNGELLRKNKDYVFETLNDTLLKDTGKPVYLFFRILNTALNNKKSFRIKYRSVGNTGFPRSLIGKMTNELIHSEYWVDWETQVLGKPETLPAYQHWHDVANEVANWDQFIAFADMQLEMVVRGRKDHWVENETKIDRAERDFTLRHRAFWDMLDDHDQDYGNPHRLVRDDFELKHIPNYPLSNASEDLSGVNPVSFTTPRGLLNTVQQKRRISPGHVAAGRLSYTAPPRSVGVTREQNIETLTLGGVRKYMNGDMRYIVAAADDQAPTGIWLTDDDAELLQVTYDLAPVYPQVGGRDLPMDRTLRVIGKGYAVTHHSEDLSALFYPNPDSVLNRDQKDCVKLDMSKVNADIGAAWRTRSWFFSVGNHVLLLASVPNTNDAEYKLYAAKMTALSPTTTLVMNPMSVGVEDADGIVSNPVTTLPLIDVVKGGGGAYRTYHHSFVSDVTPTFTGHMTVLTGDDDLRKQNSFFIKIIKAMVVNGHTLPIEMSWSFSLDDNTLYRNLSGSNAKVYKTVIEIDSFDTVLADYVKRMNADYPDAHFGLTGTMHLNGNNGVIRRLPTGYDNLFDLYLSNIGRKVKGGIVEKRLIGLPAQVSSWHFGVLTDTDMVYMGKRVNIKRNIWDIRNHIVAGSTGSIYVHVGYVGGKLRSWVSDSDQGIGHSAIIAKADYTAAGITKVTLSEDN</sequence>
<dbReference type="GeneID" id="40075061"/>